<dbReference type="InterPro" id="IPR050249">
    <property type="entry name" value="Pseudomonas-type_ThrB"/>
</dbReference>
<dbReference type="PANTHER" id="PTHR21064:SF6">
    <property type="entry name" value="AMINOGLYCOSIDE PHOSPHOTRANSFERASE DOMAIN-CONTAINING PROTEIN"/>
    <property type="match status" value="1"/>
</dbReference>
<keyword evidence="4" id="KW-1185">Reference proteome</keyword>
<dbReference type="EMBL" id="CP117418">
    <property type="protein sequence ID" value="WCT80145.1"/>
    <property type="molecule type" value="Genomic_DNA"/>
</dbReference>
<dbReference type="PANTHER" id="PTHR21064">
    <property type="entry name" value="AMINOGLYCOSIDE PHOSPHOTRANSFERASE DOMAIN-CONTAINING PROTEIN-RELATED"/>
    <property type="match status" value="1"/>
</dbReference>
<keyword evidence="3" id="KW-0614">Plasmid</keyword>
<evidence type="ECO:0000256" key="1">
    <source>
        <dbReference type="ARBA" id="ARBA00038240"/>
    </source>
</evidence>
<dbReference type="InterPro" id="IPR011009">
    <property type="entry name" value="Kinase-like_dom_sf"/>
</dbReference>
<dbReference type="Proteomes" id="UP001218231">
    <property type="component" value="Plasmid unnamed1"/>
</dbReference>
<gene>
    <name evidence="3" type="ORF">PQ457_20350</name>
</gene>
<evidence type="ECO:0000313" key="3">
    <source>
        <dbReference type="EMBL" id="WCT80145.1"/>
    </source>
</evidence>
<accession>A0ABY7U4Z1</accession>
<dbReference type="Gene3D" id="3.30.200.20">
    <property type="entry name" value="Phosphorylase Kinase, domain 1"/>
    <property type="match status" value="1"/>
</dbReference>
<dbReference type="Gene3D" id="3.90.1200.10">
    <property type="match status" value="1"/>
</dbReference>
<comment type="similarity">
    <text evidence="1">Belongs to the pseudomonas-type ThrB family.</text>
</comment>
<dbReference type="Pfam" id="PF01636">
    <property type="entry name" value="APH"/>
    <property type="match status" value="1"/>
</dbReference>
<protein>
    <submittedName>
        <fullName evidence="3">Phosphotransferase</fullName>
    </submittedName>
</protein>
<geneLocation type="plasmid" evidence="3 4">
    <name>unnamed1</name>
</geneLocation>
<sequence length="363" mass="38941">MGTELEAPVWPAITAEEAGAVLGRFAGAGRLIALQWHSPRPFSAATLVEAEGGRFILKRHHHRLRSPEALAQEHGFIAHLRAAGVNVPEVIEAQGGTVLAQGEWTYELHRLSPGLDLYRDRPSWTGFLTPNHARAAGRALAGLHRAAQDYAAPPRGIDPLIAGWTILPAPDPAAAARAYVAARPGLSAFVHGRAWEEELAGVLGAAAPDLAAQPPMWTHNDWHPSNLLWTLGGEVATIFDFGLATQTCALHDLATAIERSAIPWLEMADGAPIKGDVAAALGLIRGYCDVRALSLADIDMTIDLLRLVHVEFALSEVDYFAGLLNDRAQAALAWDGYLIGHAHWFASAGGQAFLADLRREVRG</sequence>
<evidence type="ECO:0000313" key="4">
    <source>
        <dbReference type="Proteomes" id="UP001218231"/>
    </source>
</evidence>
<name>A0ABY7U4Z1_9SPHN</name>
<dbReference type="SUPFAM" id="SSF56112">
    <property type="entry name" value="Protein kinase-like (PK-like)"/>
    <property type="match status" value="1"/>
</dbReference>
<reference evidence="3 4" key="1">
    <citation type="submission" date="2023-02" db="EMBL/GenBank/DDBJ databases">
        <title>Genome sequence of Novosphingobium humi KACC 19094.</title>
        <authorList>
            <person name="Kim S."/>
            <person name="Heo J."/>
            <person name="Kwon S.-W."/>
        </authorList>
    </citation>
    <scope>NUCLEOTIDE SEQUENCE [LARGE SCALE GENOMIC DNA]</scope>
    <source>
        <strain evidence="3 4">KACC 19094</strain>
        <plasmid evidence="3 4">unnamed1</plasmid>
    </source>
</reference>
<dbReference type="InterPro" id="IPR002575">
    <property type="entry name" value="Aminoglycoside_PTrfase"/>
</dbReference>
<proteinExistence type="inferred from homology"/>
<dbReference type="RefSeq" id="WP_273620415.1">
    <property type="nucleotide sequence ID" value="NZ_CP117418.1"/>
</dbReference>
<feature type="domain" description="Aminoglycoside phosphotransferase" evidence="2">
    <location>
        <begin position="47"/>
        <end position="268"/>
    </location>
</feature>
<organism evidence="3 4">
    <name type="scientific">Novosphingobium humi</name>
    <dbReference type="NCBI Taxonomy" id="2282397"/>
    <lineage>
        <taxon>Bacteria</taxon>
        <taxon>Pseudomonadati</taxon>
        <taxon>Pseudomonadota</taxon>
        <taxon>Alphaproteobacteria</taxon>
        <taxon>Sphingomonadales</taxon>
        <taxon>Sphingomonadaceae</taxon>
        <taxon>Novosphingobium</taxon>
    </lineage>
</organism>
<evidence type="ECO:0000259" key="2">
    <source>
        <dbReference type="Pfam" id="PF01636"/>
    </source>
</evidence>